<gene>
    <name evidence="4" type="ORF">CJD35_06505</name>
</gene>
<feature type="domain" description="4-oxalocrotonate tautomerase-like" evidence="3">
    <location>
        <begin position="2"/>
        <end position="60"/>
    </location>
</feature>
<evidence type="ECO:0000256" key="2">
    <source>
        <dbReference type="ARBA" id="ARBA00023235"/>
    </source>
</evidence>
<keyword evidence="2" id="KW-0413">Isomerase</keyword>
<dbReference type="Proteomes" id="UP000217141">
    <property type="component" value="Chromosome I"/>
</dbReference>
<comment type="similarity">
    <text evidence="1">Belongs to the 4-oxalocrotonate tautomerase family.</text>
</comment>
<organism evidence="4 5">
    <name type="scientific">Sphingobium xenophagum</name>
    <dbReference type="NCBI Taxonomy" id="121428"/>
    <lineage>
        <taxon>Bacteria</taxon>
        <taxon>Pseudomonadati</taxon>
        <taxon>Pseudomonadota</taxon>
        <taxon>Alphaproteobacteria</taxon>
        <taxon>Sphingomonadales</taxon>
        <taxon>Sphingomonadaceae</taxon>
        <taxon>Sphingobium</taxon>
    </lineage>
</organism>
<proteinExistence type="inferred from homology"/>
<dbReference type="PANTHER" id="PTHR35530">
    <property type="entry name" value="TAUTOMERASE-RELATED"/>
    <property type="match status" value="1"/>
</dbReference>
<evidence type="ECO:0000313" key="4">
    <source>
        <dbReference type="EMBL" id="ASY44135.1"/>
    </source>
</evidence>
<accession>A0A249MSH8</accession>
<dbReference type="EMBL" id="CP022745">
    <property type="protein sequence ID" value="ASY44135.1"/>
    <property type="molecule type" value="Genomic_DNA"/>
</dbReference>
<dbReference type="KEGG" id="shyd:CJD35_06505"/>
<dbReference type="PANTHER" id="PTHR35530:SF1">
    <property type="entry name" value="2-HYDROXYMUCONATE TAUTOMERASE"/>
    <property type="match status" value="1"/>
</dbReference>
<evidence type="ECO:0000259" key="3">
    <source>
        <dbReference type="Pfam" id="PF01361"/>
    </source>
</evidence>
<dbReference type="InterPro" id="IPR014347">
    <property type="entry name" value="Tautomerase/MIF_sf"/>
</dbReference>
<protein>
    <submittedName>
        <fullName evidence="4">4-oxalocrotonate tautomerase</fullName>
    </submittedName>
</protein>
<dbReference type="InterPro" id="IPR004370">
    <property type="entry name" value="4-OT-like_dom"/>
</dbReference>
<dbReference type="GO" id="GO:0016853">
    <property type="term" value="F:isomerase activity"/>
    <property type="evidence" value="ECO:0007669"/>
    <property type="project" value="UniProtKB-KW"/>
</dbReference>
<dbReference type="Gene3D" id="3.30.429.10">
    <property type="entry name" value="Macrophage Migration Inhibitory Factor"/>
    <property type="match status" value="1"/>
</dbReference>
<dbReference type="AlphaFoldDB" id="A0A249MSH8"/>
<sequence>MPIISVILGEGRTVQEKRDLCRALTEAATSTVGVKPEQVRVIINETPLDHYAVAGVTFAERAETAVKEASS</sequence>
<reference evidence="4 5" key="1">
    <citation type="submission" date="2017-08" db="EMBL/GenBank/DDBJ databases">
        <title>Whole Genome Sequence of Sphingobium hydrophobicum C1: Insights into Adaption to the Electronic-waste Contaminated Sediment.</title>
        <authorList>
            <person name="Song D."/>
            <person name="Chen X."/>
            <person name="Xu M."/>
        </authorList>
    </citation>
    <scope>NUCLEOTIDE SEQUENCE [LARGE SCALE GENOMIC DNA]</scope>
    <source>
        <strain evidence="4 5">C1</strain>
    </source>
</reference>
<name>A0A249MSH8_SPHXE</name>
<dbReference type="SUPFAM" id="SSF55331">
    <property type="entry name" value="Tautomerase/MIF"/>
    <property type="match status" value="1"/>
</dbReference>
<dbReference type="Pfam" id="PF01361">
    <property type="entry name" value="Tautomerase"/>
    <property type="match status" value="1"/>
</dbReference>
<dbReference type="RefSeq" id="WP_095686956.1">
    <property type="nucleotide sequence ID" value="NZ_CP022745.1"/>
</dbReference>
<evidence type="ECO:0000313" key="5">
    <source>
        <dbReference type="Proteomes" id="UP000217141"/>
    </source>
</evidence>
<evidence type="ECO:0000256" key="1">
    <source>
        <dbReference type="ARBA" id="ARBA00006723"/>
    </source>
</evidence>